<organism evidence="5 6">
    <name type="scientific">Roseomonas alba</name>
    <dbReference type="NCBI Taxonomy" id="2846776"/>
    <lineage>
        <taxon>Bacteria</taxon>
        <taxon>Pseudomonadati</taxon>
        <taxon>Pseudomonadota</taxon>
        <taxon>Alphaproteobacteria</taxon>
        <taxon>Acetobacterales</taxon>
        <taxon>Roseomonadaceae</taxon>
        <taxon>Roseomonas</taxon>
    </lineage>
</organism>
<accession>A0ABS7A8N3</accession>
<comment type="function">
    <text evidence="3">Inhibits all the catalytic activities of DNA gyrase by preventing its interaction with DNA. Acts by binding directly to the C-terminal domain of GyrB, which probably disrupts DNA binding by the gyrase.</text>
</comment>
<dbReference type="Pfam" id="PF03884">
    <property type="entry name" value="YacG"/>
    <property type="match status" value="1"/>
</dbReference>
<keyword evidence="6" id="KW-1185">Reference proteome</keyword>
<keyword evidence="1 3" id="KW-0479">Metal-binding</keyword>
<dbReference type="Proteomes" id="UP001196565">
    <property type="component" value="Unassembled WGS sequence"/>
</dbReference>
<evidence type="ECO:0000256" key="1">
    <source>
        <dbReference type="ARBA" id="ARBA00022723"/>
    </source>
</evidence>
<feature type="binding site" evidence="3">
    <location>
        <position position="42"/>
    </location>
    <ligand>
        <name>Zn(2+)</name>
        <dbReference type="ChEBI" id="CHEBI:29105"/>
    </ligand>
</feature>
<keyword evidence="2 3" id="KW-0862">Zinc</keyword>
<feature type="binding site" evidence="3">
    <location>
        <position position="27"/>
    </location>
    <ligand>
        <name>Zn(2+)</name>
        <dbReference type="ChEBI" id="CHEBI:29105"/>
    </ligand>
</feature>
<evidence type="ECO:0000256" key="3">
    <source>
        <dbReference type="HAMAP-Rule" id="MF_00649"/>
    </source>
</evidence>
<comment type="subunit">
    <text evidence="3">Interacts with GyrB.</text>
</comment>
<feature type="region of interest" description="Disordered" evidence="4">
    <location>
        <begin position="1"/>
        <end position="20"/>
    </location>
</feature>
<evidence type="ECO:0000313" key="5">
    <source>
        <dbReference type="EMBL" id="MBW6398671.1"/>
    </source>
</evidence>
<feature type="binding site" evidence="3">
    <location>
        <position position="30"/>
    </location>
    <ligand>
        <name>Zn(2+)</name>
        <dbReference type="ChEBI" id="CHEBI:29105"/>
    </ligand>
</feature>
<dbReference type="SUPFAM" id="SSF57716">
    <property type="entry name" value="Glucocorticoid receptor-like (DNA-binding domain)"/>
    <property type="match status" value="1"/>
</dbReference>
<dbReference type="InterPro" id="IPR005584">
    <property type="entry name" value="DNA_gyrase_inhibitor_YacG"/>
</dbReference>
<proteinExistence type="inferred from homology"/>
<sequence>MPRPASLLSRRCAVADDRSPPRPLPRCPICRRPAQEAARPFCSARCAQVDLGRWMTESYAIPAAPADDEEER</sequence>
<comment type="caution">
    <text evidence="5">The sequence shown here is derived from an EMBL/GenBank/DDBJ whole genome shotgun (WGS) entry which is preliminary data.</text>
</comment>
<dbReference type="PANTHER" id="PTHR36150:SF1">
    <property type="entry name" value="DNA GYRASE INHIBITOR YACG"/>
    <property type="match status" value="1"/>
</dbReference>
<comment type="cofactor">
    <cofactor evidence="3">
        <name>Zn(2+)</name>
        <dbReference type="ChEBI" id="CHEBI:29105"/>
    </cofactor>
    <text evidence="3">Binds 1 zinc ion.</text>
</comment>
<gene>
    <name evidence="3 5" type="primary">yacG</name>
    <name evidence="5" type="ORF">KPL78_12475</name>
</gene>
<comment type="similarity">
    <text evidence="3">Belongs to the DNA gyrase inhibitor YacG family.</text>
</comment>
<dbReference type="Gene3D" id="3.30.50.10">
    <property type="entry name" value="Erythroid Transcription Factor GATA-1, subunit A"/>
    <property type="match status" value="1"/>
</dbReference>
<evidence type="ECO:0000313" key="6">
    <source>
        <dbReference type="Proteomes" id="UP001196565"/>
    </source>
</evidence>
<feature type="binding site" evidence="3">
    <location>
        <position position="46"/>
    </location>
    <ligand>
        <name>Zn(2+)</name>
        <dbReference type="ChEBI" id="CHEBI:29105"/>
    </ligand>
</feature>
<dbReference type="PANTHER" id="PTHR36150">
    <property type="entry name" value="DNA GYRASE INHIBITOR YACG"/>
    <property type="match status" value="1"/>
</dbReference>
<name>A0ABS7A8N3_9PROT</name>
<evidence type="ECO:0000256" key="4">
    <source>
        <dbReference type="SAM" id="MobiDB-lite"/>
    </source>
</evidence>
<reference evidence="5 6" key="1">
    <citation type="submission" date="2021-07" db="EMBL/GenBank/DDBJ databases">
        <authorList>
            <person name="So Y."/>
        </authorList>
    </citation>
    <scope>NUCLEOTIDE SEQUENCE [LARGE SCALE GENOMIC DNA]</scope>
    <source>
        <strain evidence="5 6">HJA6</strain>
    </source>
</reference>
<protein>
    <recommendedName>
        <fullName evidence="3">DNA gyrase inhibitor YacG</fullName>
    </recommendedName>
</protein>
<dbReference type="HAMAP" id="MF_00649">
    <property type="entry name" value="DNA_gyrase_inhibitor_YacG"/>
    <property type="match status" value="1"/>
</dbReference>
<evidence type="ECO:0000256" key="2">
    <source>
        <dbReference type="ARBA" id="ARBA00022833"/>
    </source>
</evidence>
<dbReference type="InterPro" id="IPR013088">
    <property type="entry name" value="Znf_NHR/GATA"/>
</dbReference>
<dbReference type="EMBL" id="JAHYBZ010000004">
    <property type="protein sequence ID" value="MBW6398671.1"/>
    <property type="molecule type" value="Genomic_DNA"/>
</dbReference>